<sequence length="45" mass="5226">MKRNNEVPLEGWCVLALGCMESWGGLVNWLLFWGGLVNWLLFFII</sequence>
<gene>
    <name evidence="2" type="ORF">PVAP13_8KG106401</name>
</gene>
<keyword evidence="3" id="KW-1185">Reference proteome</keyword>
<protein>
    <submittedName>
        <fullName evidence="2">Uncharacterized protein</fullName>
    </submittedName>
</protein>
<keyword evidence="1" id="KW-1133">Transmembrane helix</keyword>
<dbReference type="AlphaFoldDB" id="A0A8T0PJR3"/>
<evidence type="ECO:0000256" key="1">
    <source>
        <dbReference type="SAM" id="Phobius"/>
    </source>
</evidence>
<evidence type="ECO:0000313" key="2">
    <source>
        <dbReference type="EMBL" id="KAG2562441.1"/>
    </source>
</evidence>
<comment type="caution">
    <text evidence="2">The sequence shown here is derived from an EMBL/GenBank/DDBJ whole genome shotgun (WGS) entry which is preliminary data.</text>
</comment>
<evidence type="ECO:0000313" key="3">
    <source>
        <dbReference type="Proteomes" id="UP000823388"/>
    </source>
</evidence>
<dbReference type="EMBL" id="CM029051">
    <property type="protein sequence ID" value="KAG2562441.1"/>
    <property type="molecule type" value="Genomic_DNA"/>
</dbReference>
<proteinExistence type="predicted"/>
<keyword evidence="1" id="KW-0472">Membrane</keyword>
<accession>A0A8T0PJR3</accession>
<dbReference type="Proteomes" id="UP000823388">
    <property type="component" value="Chromosome 8K"/>
</dbReference>
<reference evidence="2" key="1">
    <citation type="submission" date="2020-05" db="EMBL/GenBank/DDBJ databases">
        <title>WGS assembly of Panicum virgatum.</title>
        <authorList>
            <person name="Lovell J.T."/>
            <person name="Jenkins J."/>
            <person name="Shu S."/>
            <person name="Juenger T.E."/>
            <person name="Schmutz J."/>
        </authorList>
    </citation>
    <scope>NUCLEOTIDE SEQUENCE</scope>
    <source>
        <strain evidence="2">AP13</strain>
    </source>
</reference>
<keyword evidence="1" id="KW-0812">Transmembrane</keyword>
<name>A0A8T0PJR3_PANVG</name>
<organism evidence="2 3">
    <name type="scientific">Panicum virgatum</name>
    <name type="common">Blackwell switchgrass</name>
    <dbReference type="NCBI Taxonomy" id="38727"/>
    <lineage>
        <taxon>Eukaryota</taxon>
        <taxon>Viridiplantae</taxon>
        <taxon>Streptophyta</taxon>
        <taxon>Embryophyta</taxon>
        <taxon>Tracheophyta</taxon>
        <taxon>Spermatophyta</taxon>
        <taxon>Magnoliopsida</taxon>
        <taxon>Liliopsida</taxon>
        <taxon>Poales</taxon>
        <taxon>Poaceae</taxon>
        <taxon>PACMAD clade</taxon>
        <taxon>Panicoideae</taxon>
        <taxon>Panicodae</taxon>
        <taxon>Paniceae</taxon>
        <taxon>Panicinae</taxon>
        <taxon>Panicum</taxon>
        <taxon>Panicum sect. Hiantes</taxon>
    </lineage>
</organism>
<feature type="transmembrane region" description="Helical" evidence="1">
    <location>
        <begin position="26"/>
        <end position="44"/>
    </location>
</feature>